<comment type="caution">
    <text evidence="1">The sequence shown here is derived from an EMBL/GenBank/DDBJ whole genome shotgun (WGS) entry which is preliminary data.</text>
</comment>
<sequence length="156" mass="18372">MSSNIADSSETVLTLLIKVRDNFKYLADCYRGNDDPLLSDEIDNLQIQTELRITQIENKYNYEIGHLREGIIEENEILLFIQQQTINEQVDIIRNQQDFSNELAEKNQTLQDQLDLYRTENYRLTESIISIQGELLETQQNFEDQSIYYVEVSEIL</sequence>
<protein>
    <submittedName>
        <fullName evidence="1">13815_t:CDS:1</fullName>
    </submittedName>
</protein>
<keyword evidence="2" id="KW-1185">Reference proteome</keyword>
<dbReference type="Proteomes" id="UP000789525">
    <property type="component" value="Unassembled WGS sequence"/>
</dbReference>
<organism evidence="1 2">
    <name type="scientific">Acaulospora colombiana</name>
    <dbReference type="NCBI Taxonomy" id="27376"/>
    <lineage>
        <taxon>Eukaryota</taxon>
        <taxon>Fungi</taxon>
        <taxon>Fungi incertae sedis</taxon>
        <taxon>Mucoromycota</taxon>
        <taxon>Glomeromycotina</taxon>
        <taxon>Glomeromycetes</taxon>
        <taxon>Diversisporales</taxon>
        <taxon>Acaulosporaceae</taxon>
        <taxon>Acaulospora</taxon>
    </lineage>
</organism>
<gene>
    <name evidence="1" type="ORF">ACOLOM_LOCUS6382</name>
</gene>
<dbReference type="EMBL" id="CAJVPT010013087">
    <property type="protein sequence ID" value="CAG8592744.1"/>
    <property type="molecule type" value="Genomic_DNA"/>
</dbReference>
<evidence type="ECO:0000313" key="1">
    <source>
        <dbReference type="EMBL" id="CAG8592744.1"/>
    </source>
</evidence>
<proteinExistence type="predicted"/>
<name>A0ACA9MKP2_9GLOM</name>
<accession>A0ACA9MKP2</accession>
<evidence type="ECO:0000313" key="2">
    <source>
        <dbReference type="Proteomes" id="UP000789525"/>
    </source>
</evidence>
<reference evidence="1" key="1">
    <citation type="submission" date="2021-06" db="EMBL/GenBank/DDBJ databases">
        <authorList>
            <person name="Kallberg Y."/>
            <person name="Tangrot J."/>
            <person name="Rosling A."/>
        </authorList>
    </citation>
    <scope>NUCLEOTIDE SEQUENCE</scope>
    <source>
        <strain evidence="1">CL356</strain>
    </source>
</reference>